<evidence type="ECO:0000259" key="9">
    <source>
        <dbReference type="Pfam" id="PF14748"/>
    </source>
</evidence>
<dbReference type="GO" id="GO:0004735">
    <property type="term" value="F:pyrroline-5-carboxylate reductase activity"/>
    <property type="evidence" value="ECO:0007669"/>
    <property type="project" value="UniProtKB-UniRule"/>
</dbReference>
<dbReference type="UniPathway" id="UPA00098">
    <property type="reaction ID" value="UER00361"/>
</dbReference>
<dbReference type="Gene3D" id="1.10.3730.10">
    <property type="entry name" value="ProC C-terminal domain-like"/>
    <property type="match status" value="1"/>
</dbReference>
<keyword evidence="4" id="KW-0963">Cytoplasm</keyword>
<evidence type="ECO:0000256" key="4">
    <source>
        <dbReference type="HAMAP-Rule" id="MF_01925"/>
    </source>
</evidence>
<evidence type="ECO:0000313" key="10">
    <source>
        <dbReference type="EMBL" id="BBP01879.1"/>
    </source>
</evidence>
<reference evidence="11" key="1">
    <citation type="submission" date="2019-11" db="EMBL/GenBank/DDBJ databases">
        <title>Isolation and characterization of a novel species in the genus Sulfuriferula.</title>
        <authorList>
            <person name="Mochizuki J."/>
            <person name="Kojima H."/>
            <person name="Fukui M."/>
        </authorList>
    </citation>
    <scope>NUCLEOTIDE SEQUENCE [LARGE SCALE GENOMIC DNA]</scope>
    <source>
        <strain evidence="11">SGTM</strain>
    </source>
</reference>
<feature type="domain" description="Pyrroline-5-carboxylate reductase dimerisation" evidence="9">
    <location>
        <begin position="159"/>
        <end position="263"/>
    </location>
</feature>
<comment type="function">
    <text evidence="4">Catalyzes the reduction of 1-pyrroline-5-carboxylate (PCA) to L-proline.</text>
</comment>
<dbReference type="PANTHER" id="PTHR11645">
    <property type="entry name" value="PYRROLINE-5-CARBOXYLATE REDUCTASE"/>
    <property type="match status" value="1"/>
</dbReference>
<dbReference type="GO" id="GO:0055129">
    <property type="term" value="P:L-proline biosynthetic process"/>
    <property type="evidence" value="ECO:0007669"/>
    <property type="project" value="UniProtKB-UniRule"/>
</dbReference>
<comment type="catalytic activity">
    <reaction evidence="4 7">
        <text>L-proline + NADP(+) = (S)-1-pyrroline-5-carboxylate + NADPH + 2 H(+)</text>
        <dbReference type="Rhea" id="RHEA:14109"/>
        <dbReference type="ChEBI" id="CHEBI:15378"/>
        <dbReference type="ChEBI" id="CHEBI:17388"/>
        <dbReference type="ChEBI" id="CHEBI:57783"/>
        <dbReference type="ChEBI" id="CHEBI:58349"/>
        <dbReference type="ChEBI" id="CHEBI:60039"/>
        <dbReference type="EC" id="1.5.1.2"/>
    </reaction>
</comment>
<dbReference type="PANTHER" id="PTHR11645:SF0">
    <property type="entry name" value="PYRROLINE-5-CARBOXYLATE REDUCTASE 3"/>
    <property type="match status" value="1"/>
</dbReference>
<feature type="binding site" evidence="6">
    <location>
        <begin position="6"/>
        <end position="11"/>
    </location>
    <ligand>
        <name>NADP(+)</name>
        <dbReference type="ChEBI" id="CHEBI:58349"/>
    </ligand>
</feature>
<dbReference type="PROSITE" id="PS00521">
    <property type="entry name" value="P5CR"/>
    <property type="match status" value="1"/>
</dbReference>
<evidence type="ECO:0000256" key="6">
    <source>
        <dbReference type="PIRSR" id="PIRSR000193-1"/>
    </source>
</evidence>
<evidence type="ECO:0000256" key="7">
    <source>
        <dbReference type="RuleBase" id="RU003903"/>
    </source>
</evidence>
<dbReference type="InterPro" id="IPR036291">
    <property type="entry name" value="NAD(P)-bd_dom_sf"/>
</dbReference>
<evidence type="ECO:0000256" key="3">
    <source>
        <dbReference type="ARBA" id="ARBA00023002"/>
    </source>
</evidence>
<keyword evidence="4 7" id="KW-0028">Amino-acid biosynthesis</keyword>
<evidence type="ECO:0000313" key="11">
    <source>
        <dbReference type="Proteomes" id="UP000463939"/>
    </source>
</evidence>
<evidence type="ECO:0000259" key="8">
    <source>
        <dbReference type="Pfam" id="PF03807"/>
    </source>
</evidence>
<dbReference type="EMBL" id="AP021881">
    <property type="protein sequence ID" value="BBP01879.1"/>
    <property type="molecule type" value="Genomic_DNA"/>
</dbReference>
<dbReference type="Pfam" id="PF14748">
    <property type="entry name" value="P5CR_dimer"/>
    <property type="match status" value="1"/>
</dbReference>
<dbReference type="SUPFAM" id="SSF51735">
    <property type="entry name" value="NAD(P)-binding Rossmann-fold domains"/>
    <property type="match status" value="1"/>
</dbReference>
<dbReference type="RefSeq" id="WP_162085594.1">
    <property type="nucleotide sequence ID" value="NZ_AP021881.1"/>
</dbReference>
<keyword evidence="4 7" id="KW-0641">Proline biosynthesis</keyword>
<dbReference type="FunFam" id="1.10.3730.10:FF:000001">
    <property type="entry name" value="Pyrroline-5-carboxylate reductase"/>
    <property type="match status" value="1"/>
</dbReference>
<dbReference type="PIRSF" id="PIRSF000193">
    <property type="entry name" value="Pyrrol-5-carb_rd"/>
    <property type="match status" value="1"/>
</dbReference>
<dbReference type="Pfam" id="PF03807">
    <property type="entry name" value="F420_oxidored"/>
    <property type="match status" value="1"/>
</dbReference>
<name>A0A809RIY4_9PROT</name>
<dbReference type="InterPro" id="IPR008927">
    <property type="entry name" value="6-PGluconate_DH-like_C_sf"/>
</dbReference>
<evidence type="ECO:0000256" key="1">
    <source>
        <dbReference type="ARBA" id="ARBA00005525"/>
    </source>
</evidence>
<organism evidence="10 11">
    <name type="scientific">Sulfuriferula nivalis</name>
    <dbReference type="NCBI Taxonomy" id="2675298"/>
    <lineage>
        <taxon>Bacteria</taxon>
        <taxon>Pseudomonadati</taxon>
        <taxon>Pseudomonadota</taxon>
        <taxon>Betaproteobacteria</taxon>
        <taxon>Nitrosomonadales</taxon>
        <taxon>Sulfuricellaceae</taxon>
        <taxon>Sulfuriferula</taxon>
    </lineage>
</organism>
<dbReference type="EC" id="1.5.1.2" evidence="4 5"/>
<dbReference type="AlphaFoldDB" id="A0A809RIY4"/>
<evidence type="ECO:0000256" key="2">
    <source>
        <dbReference type="ARBA" id="ARBA00022857"/>
    </source>
</evidence>
<comment type="pathway">
    <text evidence="4 7">Amino-acid biosynthesis; L-proline biosynthesis; L-proline from L-glutamate 5-semialdehyde: step 1/1.</text>
</comment>
<keyword evidence="2 4" id="KW-0521">NADP</keyword>
<dbReference type="GO" id="GO:0005737">
    <property type="term" value="C:cytoplasm"/>
    <property type="evidence" value="ECO:0007669"/>
    <property type="project" value="UniProtKB-SubCell"/>
</dbReference>
<comment type="similarity">
    <text evidence="1 4 7">Belongs to the pyrroline-5-carboxylate reductase family.</text>
</comment>
<dbReference type="HAMAP" id="MF_01925">
    <property type="entry name" value="P5C_reductase"/>
    <property type="match status" value="1"/>
</dbReference>
<dbReference type="InterPro" id="IPR000304">
    <property type="entry name" value="Pyrroline-COOH_reductase"/>
</dbReference>
<accession>A0A809RIY4</accession>
<gene>
    <name evidence="4 10" type="primary">proC</name>
    <name evidence="10" type="ORF">SFSGTM_25870</name>
</gene>
<dbReference type="Proteomes" id="UP000463939">
    <property type="component" value="Chromosome"/>
</dbReference>
<feature type="binding site" evidence="6">
    <location>
        <begin position="67"/>
        <end position="70"/>
    </location>
    <ligand>
        <name>NADP(+)</name>
        <dbReference type="ChEBI" id="CHEBI:58349"/>
    </ligand>
</feature>
<dbReference type="InterPro" id="IPR029036">
    <property type="entry name" value="P5CR_dimer"/>
</dbReference>
<proteinExistence type="inferred from homology"/>
<dbReference type="NCBIfam" id="TIGR00112">
    <property type="entry name" value="proC"/>
    <property type="match status" value="1"/>
</dbReference>
<dbReference type="KEGG" id="sniv:SFSGTM_25870"/>
<keyword evidence="3 4" id="KW-0560">Oxidoreductase</keyword>
<dbReference type="Gene3D" id="3.40.50.720">
    <property type="entry name" value="NAD(P)-binding Rossmann-like Domain"/>
    <property type="match status" value="1"/>
</dbReference>
<dbReference type="SUPFAM" id="SSF48179">
    <property type="entry name" value="6-phosphogluconate dehydrogenase C-terminal domain-like"/>
    <property type="match status" value="1"/>
</dbReference>
<protein>
    <recommendedName>
        <fullName evidence="4 5">Pyrroline-5-carboxylate reductase</fullName>
        <shortName evidence="4">P5C reductase</shortName>
        <shortName evidence="4">P5CR</shortName>
        <ecNumber evidence="4 5">1.5.1.2</ecNumber>
    </recommendedName>
    <alternativeName>
        <fullName evidence="4">PCA reductase</fullName>
    </alternativeName>
</protein>
<comment type="catalytic activity">
    <reaction evidence="4">
        <text>L-proline + NAD(+) = (S)-1-pyrroline-5-carboxylate + NADH + 2 H(+)</text>
        <dbReference type="Rhea" id="RHEA:14105"/>
        <dbReference type="ChEBI" id="CHEBI:15378"/>
        <dbReference type="ChEBI" id="CHEBI:17388"/>
        <dbReference type="ChEBI" id="CHEBI:57540"/>
        <dbReference type="ChEBI" id="CHEBI:57945"/>
        <dbReference type="ChEBI" id="CHEBI:60039"/>
        <dbReference type="EC" id="1.5.1.2"/>
    </reaction>
</comment>
<evidence type="ECO:0000256" key="5">
    <source>
        <dbReference type="NCBIfam" id="TIGR00112"/>
    </source>
</evidence>
<sequence>MQVVFIGGGNMATALISGLLREGVTAGHIQVVEHNEQAQQRLRSEFGVRVVAQLESAMLAVDVIVLAVKPQQLPEVAAALAPMLTSQVVVSIAAGIRIANLSALLGNYPIIVRAMPNTPAMVGAGVTALFAASAVNAHQRLQAGVILEAAGSVVWLTEETLMDAVTAVSGSGPAYVFMFMEAMQQAGMELGLTADVARQLTLETFAGAAKLAANSSEDLAQLRARVTSKGGTTEQAILTMQTHAVPEAIVAAVHAAAQRSKTLGEA</sequence>
<dbReference type="InterPro" id="IPR028939">
    <property type="entry name" value="P5C_Rdtase_cat_N"/>
</dbReference>
<feature type="domain" description="Pyrroline-5-carboxylate reductase catalytic N-terminal" evidence="8">
    <location>
        <begin position="3"/>
        <end position="95"/>
    </location>
</feature>
<dbReference type="InterPro" id="IPR053790">
    <property type="entry name" value="P5CR-like_CS"/>
</dbReference>
<comment type="subcellular location">
    <subcellularLocation>
        <location evidence="4">Cytoplasm</location>
    </subcellularLocation>
</comment>
<keyword evidence="11" id="KW-1185">Reference proteome</keyword>